<feature type="compositionally biased region" description="Pro residues" evidence="1">
    <location>
        <begin position="75"/>
        <end position="88"/>
    </location>
</feature>
<dbReference type="Proteomes" id="UP000606974">
    <property type="component" value="Unassembled WGS sequence"/>
</dbReference>
<accession>A0A8H7ACH7</accession>
<protein>
    <submittedName>
        <fullName evidence="2">Uncharacterized protein</fullName>
    </submittedName>
</protein>
<evidence type="ECO:0000313" key="2">
    <source>
        <dbReference type="EMBL" id="KAF7504964.1"/>
    </source>
</evidence>
<reference evidence="2" key="1">
    <citation type="submission" date="2020-02" db="EMBL/GenBank/DDBJ databases">
        <authorList>
            <person name="Palmer J.M."/>
        </authorList>
    </citation>
    <scope>NUCLEOTIDE SEQUENCE</scope>
    <source>
        <strain evidence="2">EPUS1.4</strain>
        <tissue evidence="2">Thallus</tissue>
    </source>
</reference>
<dbReference type="SUPFAM" id="SSF53182">
    <property type="entry name" value="Pyrrolidone carboxyl peptidase (pyroglutamate aminopeptidase)"/>
    <property type="match status" value="1"/>
</dbReference>
<feature type="region of interest" description="Disordered" evidence="1">
    <location>
        <begin position="61"/>
        <end position="88"/>
    </location>
</feature>
<evidence type="ECO:0000313" key="3">
    <source>
        <dbReference type="Proteomes" id="UP000606974"/>
    </source>
</evidence>
<proteinExistence type="predicted"/>
<dbReference type="Gene3D" id="3.40.630.20">
    <property type="entry name" value="Peptidase C15, pyroglutamyl peptidase I-like"/>
    <property type="match status" value="1"/>
</dbReference>
<gene>
    <name evidence="2" type="ORF">GJ744_001545</name>
</gene>
<dbReference type="AlphaFoldDB" id="A0A8H7ACH7"/>
<dbReference type="InterPro" id="IPR036440">
    <property type="entry name" value="Peptidase_C15-like_sf"/>
</dbReference>
<comment type="caution">
    <text evidence="2">The sequence shown here is derived from an EMBL/GenBank/DDBJ whole genome shotgun (WGS) entry which is preliminary data.</text>
</comment>
<dbReference type="OrthoDB" id="407146at2759"/>
<keyword evidence="3" id="KW-1185">Reference proteome</keyword>
<organism evidence="2 3">
    <name type="scientific">Endocarpon pusillum</name>
    <dbReference type="NCBI Taxonomy" id="364733"/>
    <lineage>
        <taxon>Eukaryota</taxon>
        <taxon>Fungi</taxon>
        <taxon>Dikarya</taxon>
        <taxon>Ascomycota</taxon>
        <taxon>Pezizomycotina</taxon>
        <taxon>Eurotiomycetes</taxon>
        <taxon>Chaetothyriomycetidae</taxon>
        <taxon>Verrucariales</taxon>
        <taxon>Verrucariaceae</taxon>
        <taxon>Endocarpon</taxon>
    </lineage>
</organism>
<evidence type="ECO:0000256" key="1">
    <source>
        <dbReference type="SAM" id="MobiDB-lite"/>
    </source>
</evidence>
<name>A0A8H7ACH7_9EURO</name>
<sequence>MGDAGPPLSSFGEDVPRQRREVTVFVTGFGPFKTFTHNPSHLITALLPAIILPDPKSLSSQPTPMIHLLTHPHPSESPTPPSPAPFPS</sequence>
<dbReference type="EMBL" id="JAACFV010000122">
    <property type="protein sequence ID" value="KAF7504964.1"/>
    <property type="molecule type" value="Genomic_DNA"/>
</dbReference>